<dbReference type="SUPFAM" id="SSF88697">
    <property type="entry name" value="PUA domain-like"/>
    <property type="match status" value="1"/>
</dbReference>
<keyword evidence="2" id="KW-1185">Reference proteome</keyword>
<dbReference type="InterPro" id="IPR046336">
    <property type="entry name" value="Lon_prtase_N_sf"/>
</dbReference>
<reference evidence="1" key="1">
    <citation type="submission" date="2020-08" db="EMBL/GenBank/DDBJ databases">
        <title>Lewinella bacteria from marine environments.</title>
        <authorList>
            <person name="Zhong Y."/>
        </authorList>
    </citation>
    <scope>NUCLEOTIDE SEQUENCE</scope>
    <source>
        <strain evidence="1">KCTC 42187</strain>
    </source>
</reference>
<dbReference type="RefSeq" id="WP_187467315.1">
    <property type="nucleotide sequence ID" value="NZ_JACSIT010000122.1"/>
</dbReference>
<organism evidence="1 2">
    <name type="scientific">Neolewinella lacunae</name>
    <dbReference type="NCBI Taxonomy" id="1517758"/>
    <lineage>
        <taxon>Bacteria</taxon>
        <taxon>Pseudomonadati</taxon>
        <taxon>Bacteroidota</taxon>
        <taxon>Saprospiria</taxon>
        <taxon>Saprospirales</taxon>
        <taxon>Lewinellaceae</taxon>
        <taxon>Neolewinella</taxon>
    </lineage>
</organism>
<name>A0A923PMR7_9BACT</name>
<accession>A0A923PMR7</accession>
<comment type="caution">
    <text evidence="1">The sequence shown here is derived from an EMBL/GenBank/DDBJ whole genome shotgun (WGS) entry which is preliminary data.</text>
</comment>
<evidence type="ECO:0000313" key="1">
    <source>
        <dbReference type="EMBL" id="MBC6995270.1"/>
    </source>
</evidence>
<dbReference type="InterPro" id="IPR015947">
    <property type="entry name" value="PUA-like_sf"/>
</dbReference>
<dbReference type="EMBL" id="JACSIT010000122">
    <property type="protein sequence ID" value="MBC6995270.1"/>
    <property type="molecule type" value="Genomic_DNA"/>
</dbReference>
<evidence type="ECO:0000313" key="2">
    <source>
        <dbReference type="Proteomes" id="UP000650081"/>
    </source>
</evidence>
<dbReference type="AlphaFoldDB" id="A0A923PMR7"/>
<sequence length="211" mass="24410">MSHKFALFPLQLVVFPGENLNLHIFEPRYRQLVEDAEQEGITWLIPTVIDGNIQPMTTEVSLQIVAHRYPGGESDVRTIGQNVFQLLDFWERHPGKLYPGGVAKRMDIDFNEDPALNQLIVGLTEDIFRLLHIEKPIKSVEDGFRTYDVGHYVGLTLRQEYHLLTLLDATARQEYLLAHLRGIQPQADQNSNIKRRAELNGHFQHLRPPRW</sequence>
<proteinExistence type="predicted"/>
<dbReference type="Proteomes" id="UP000650081">
    <property type="component" value="Unassembled WGS sequence"/>
</dbReference>
<gene>
    <name evidence="1" type="ORF">H9S92_13920</name>
</gene>
<protein>
    <submittedName>
        <fullName evidence="1">Peptidase</fullName>
    </submittedName>
</protein>
<dbReference type="Gene3D" id="2.30.130.40">
    <property type="entry name" value="LON domain-like"/>
    <property type="match status" value="1"/>
</dbReference>